<keyword evidence="3" id="KW-1185">Reference proteome</keyword>
<evidence type="ECO:0000313" key="2">
    <source>
        <dbReference type="EMBL" id="CAI8047111.1"/>
    </source>
</evidence>
<evidence type="ECO:0000259" key="1">
    <source>
        <dbReference type="Pfam" id="PF07978"/>
    </source>
</evidence>
<dbReference type="Proteomes" id="UP001174909">
    <property type="component" value="Unassembled WGS sequence"/>
</dbReference>
<evidence type="ECO:0000313" key="3">
    <source>
        <dbReference type="Proteomes" id="UP001174909"/>
    </source>
</evidence>
<dbReference type="AlphaFoldDB" id="A0AA35XC96"/>
<sequence>MAAYQLRIYTINRGMMDSWLGVFNGHIRPLHERLGIPVVSSYVNADRTEFIWVRRFDSADDIASKEAAYFASPERSALGDRPTSHIAKMEVRVMDGVEATAGVA</sequence>
<protein>
    <recommendedName>
        <fullName evidence="1">NIPSNAP domain-containing protein</fullName>
    </recommendedName>
</protein>
<name>A0AA35XC96_GEOBA</name>
<gene>
    <name evidence="2" type="ORF">GBAR_LOCUS26033</name>
</gene>
<dbReference type="SUPFAM" id="SSF54909">
    <property type="entry name" value="Dimeric alpha+beta barrel"/>
    <property type="match status" value="1"/>
</dbReference>
<organism evidence="2 3">
    <name type="scientific">Geodia barretti</name>
    <name type="common">Barrett's horny sponge</name>
    <dbReference type="NCBI Taxonomy" id="519541"/>
    <lineage>
        <taxon>Eukaryota</taxon>
        <taxon>Metazoa</taxon>
        <taxon>Porifera</taxon>
        <taxon>Demospongiae</taxon>
        <taxon>Heteroscleromorpha</taxon>
        <taxon>Tetractinellida</taxon>
        <taxon>Astrophorina</taxon>
        <taxon>Geodiidae</taxon>
        <taxon>Geodia</taxon>
    </lineage>
</organism>
<dbReference type="Gene3D" id="3.30.70.100">
    <property type="match status" value="1"/>
</dbReference>
<feature type="domain" description="NIPSNAP" evidence="1">
    <location>
        <begin position="4"/>
        <end position="94"/>
    </location>
</feature>
<accession>A0AA35XC96</accession>
<dbReference type="Pfam" id="PF07978">
    <property type="entry name" value="NIPSNAP"/>
    <property type="match status" value="1"/>
</dbReference>
<proteinExistence type="predicted"/>
<comment type="caution">
    <text evidence="2">The sequence shown here is derived from an EMBL/GenBank/DDBJ whole genome shotgun (WGS) entry which is preliminary data.</text>
</comment>
<dbReference type="InterPro" id="IPR012577">
    <property type="entry name" value="NIPSNAP"/>
</dbReference>
<dbReference type="EMBL" id="CASHTH010003609">
    <property type="protein sequence ID" value="CAI8047111.1"/>
    <property type="molecule type" value="Genomic_DNA"/>
</dbReference>
<reference evidence="2" key="1">
    <citation type="submission" date="2023-03" db="EMBL/GenBank/DDBJ databases">
        <authorList>
            <person name="Steffen K."/>
            <person name="Cardenas P."/>
        </authorList>
    </citation>
    <scope>NUCLEOTIDE SEQUENCE</scope>
</reference>
<dbReference type="InterPro" id="IPR011008">
    <property type="entry name" value="Dimeric_a/b-barrel"/>
</dbReference>